<dbReference type="NCBIfam" id="NF003657">
    <property type="entry name" value="PRK05289.1"/>
    <property type="match status" value="1"/>
</dbReference>
<proteinExistence type="predicted"/>
<accession>A0A517NS16</accession>
<dbReference type="EMBL" id="CP036526">
    <property type="protein sequence ID" value="QDT09913.1"/>
    <property type="molecule type" value="Genomic_DNA"/>
</dbReference>
<dbReference type="Pfam" id="PF13720">
    <property type="entry name" value="Acetyltransf_11"/>
    <property type="match status" value="1"/>
</dbReference>
<keyword evidence="7 9" id="KW-0012">Acyltransferase</keyword>
<dbReference type="PIRSF" id="PIRSF000456">
    <property type="entry name" value="UDP-GlcNAc_acltr"/>
    <property type="match status" value="1"/>
</dbReference>
<dbReference type="InterPro" id="IPR001451">
    <property type="entry name" value="Hexapep"/>
</dbReference>
<evidence type="ECO:0000256" key="4">
    <source>
        <dbReference type="ARBA" id="ARBA00022679"/>
    </source>
</evidence>
<sequence>MSATIAPTAVVDPRAQIGNHVQIGHFCVIGPDVKIGDGTRVDEHVVLTGICSIGEDNHIFPGSVLGAHPQDTSYTDAPTCVEIGDGNVFREHCTVNRATEKEDGITLVGNNNYFMAGTHIAHDCKVGDRIVIANNGMLGGHVRVGNDVTLAGGVGVSHFASIGQLSFVSAMSRVLHDVPPFMIVDGQPTKPRAVNTIGLKRHDYSSDDITALTKAFKLLYRSKVGVETARDQLFNEGPIRPVLKHLFNCLDHSSGGRHGRGQDRRKKKAA</sequence>
<evidence type="ECO:0000256" key="7">
    <source>
        <dbReference type="ARBA" id="ARBA00023315"/>
    </source>
</evidence>
<dbReference type="GO" id="GO:0008780">
    <property type="term" value="F:acyl-[acyl-carrier-protein]-UDP-N-acetylglucosamine O-acyltransferase activity"/>
    <property type="evidence" value="ECO:0007669"/>
    <property type="project" value="UniProtKB-EC"/>
</dbReference>
<dbReference type="InterPro" id="IPR010137">
    <property type="entry name" value="Lipid_A_LpxA"/>
</dbReference>
<keyword evidence="4 9" id="KW-0808">Transferase</keyword>
<dbReference type="EC" id="2.3.1.129" evidence="9"/>
<dbReference type="NCBIfam" id="TIGR01852">
    <property type="entry name" value="lipid_A_lpxA"/>
    <property type="match status" value="1"/>
</dbReference>
<dbReference type="GO" id="GO:0009245">
    <property type="term" value="P:lipid A biosynthetic process"/>
    <property type="evidence" value="ECO:0007669"/>
    <property type="project" value="UniProtKB-KW"/>
</dbReference>
<dbReference type="RefSeq" id="WP_145417474.1">
    <property type="nucleotide sequence ID" value="NZ_CP036526.1"/>
</dbReference>
<keyword evidence="10" id="KW-1185">Reference proteome</keyword>
<evidence type="ECO:0000313" key="10">
    <source>
        <dbReference type="Proteomes" id="UP000319817"/>
    </source>
</evidence>
<protein>
    <submittedName>
        <fullName evidence="9">Acyl-[acyl-carrier-protein]--UDP-N-acetylglucosamine O-acyltransferase</fullName>
        <ecNumber evidence="9">2.3.1.129</ecNumber>
    </submittedName>
</protein>
<dbReference type="PANTHER" id="PTHR43480:SF1">
    <property type="entry name" value="ACYL-[ACYL-CARRIER-PROTEIN]--UDP-N-ACETYLGLUCOSAMINE O-ACYLTRANSFERASE, MITOCHONDRIAL-RELATED"/>
    <property type="match status" value="1"/>
</dbReference>
<keyword evidence="6" id="KW-0443">Lipid metabolism</keyword>
<dbReference type="Pfam" id="PF00132">
    <property type="entry name" value="Hexapep"/>
    <property type="match status" value="1"/>
</dbReference>
<evidence type="ECO:0000259" key="8">
    <source>
        <dbReference type="Pfam" id="PF13720"/>
    </source>
</evidence>
<evidence type="ECO:0000256" key="1">
    <source>
        <dbReference type="ARBA" id="ARBA00022490"/>
    </source>
</evidence>
<feature type="domain" description="UDP N-acetylglucosamine O-acyltransferase C-terminal" evidence="8">
    <location>
        <begin position="177"/>
        <end position="255"/>
    </location>
</feature>
<dbReference type="CDD" id="cd03351">
    <property type="entry name" value="LbH_UDP-GlcNAc_AT"/>
    <property type="match status" value="1"/>
</dbReference>
<evidence type="ECO:0000256" key="5">
    <source>
        <dbReference type="ARBA" id="ARBA00022737"/>
    </source>
</evidence>
<gene>
    <name evidence="9" type="primary">lpxA</name>
    <name evidence="9" type="ORF">K239x_18660</name>
</gene>
<dbReference type="OrthoDB" id="9807278at2"/>
<evidence type="ECO:0000256" key="6">
    <source>
        <dbReference type="ARBA" id="ARBA00023098"/>
    </source>
</evidence>
<dbReference type="Proteomes" id="UP000319817">
    <property type="component" value="Chromosome"/>
</dbReference>
<keyword evidence="5" id="KW-0677">Repeat</keyword>
<dbReference type="SUPFAM" id="SSF51161">
    <property type="entry name" value="Trimeric LpxA-like enzymes"/>
    <property type="match status" value="1"/>
</dbReference>
<keyword evidence="1" id="KW-0963">Cytoplasm</keyword>
<reference evidence="9 10" key="1">
    <citation type="submission" date="2019-02" db="EMBL/GenBank/DDBJ databases">
        <title>Deep-cultivation of Planctomycetes and their phenomic and genomic characterization uncovers novel biology.</title>
        <authorList>
            <person name="Wiegand S."/>
            <person name="Jogler M."/>
            <person name="Boedeker C."/>
            <person name="Pinto D."/>
            <person name="Vollmers J."/>
            <person name="Rivas-Marin E."/>
            <person name="Kohn T."/>
            <person name="Peeters S.H."/>
            <person name="Heuer A."/>
            <person name="Rast P."/>
            <person name="Oberbeckmann S."/>
            <person name="Bunk B."/>
            <person name="Jeske O."/>
            <person name="Meyerdierks A."/>
            <person name="Storesund J.E."/>
            <person name="Kallscheuer N."/>
            <person name="Luecker S."/>
            <person name="Lage O.M."/>
            <person name="Pohl T."/>
            <person name="Merkel B.J."/>
            <person name="Hornburger P."/>
            <person name="Mueller R.-W."/>
            <person name="Bruemmer F."/>
            <person name="Labrenz M."/>
            <person name="Spormann A.M."/>
            <person name="Op den Camp H."/>
            <person name="Overmann J."/>
            <person name="Amann R."/>
            <person name="Jetten M.S.M."/>
            <person name="Mascher T."/>
            <person name="Medema M.H."/>
            <person name="Devos D.P."/>
            <person name="Kaster A.-K."/>
            <person name="Ovreas L."/>
            <person name="Rohde M."/>
            <person name="Galperin M.Y."/>
            <person name="Jogler C."/>
        </authorList>
    </citation>
    <scope>NUCLEOTIDE SEQUENCE [LARGE SCALE GENOMIC DNA]</scope>
    <source>
        <strain evidence="9 10">K23_9</strain>
    </source>
</reference>
<dbReference type="InterPro" id="IPR037157">
    <property type="entry name" value="Acetyltransf_C_sf"/>
</dbReference>
<evidence type="ECO:0000256" key="2">
    <source>
        <dbReference type="ARBA" id="ARBA00022516"/>
    </source>
</evidence>
<dbReference type="PROSITE" id="PS00101">
    <property type="entry name" value="HEXAPEP_TRANSFERASES"/>
    <property type="match status" value="1"/>
</dbReference>
<dbReference type="GO" id="GO:0016020">
    <property type="term" value="C:membrane"/>
    <property type="evidence" value="ECO:0007669"/>
    <property type="project" value="GOC"/>
</dbReference>
<dbReference type="InterPro" id="IPR011004">
    <property type="entry name" value="Trimer_LpxA-like_sf"/>
</dbReference>
<dbReference type="AlphaFoldDB" id="A0A517NS16"/>
<dbReference type="InterPro" id="IPR029098">
    <property type="entry name" value="Acetyltransf_C"/>
</dbReference>
<name>A0A517NS16_9BACT</name>
<dbReference type="InterPro" id="IPR018357">
    <property type="entry name" value="Hexapep_transf_CS"/>
</dbReference>
<organism evidence="9 10">
    <name type="scientific">Stieleria marina</name>
    <dbReference type="NCBI Taxonomy" id="1930275"/>
    <lineage>
        <taxon>Bacteria</taxon>
        <taxon>Pseudomonadati</taxon>
        <taxon>Planctomycetota</taxon>
        <taxon>Planctomycetia</taxon>
        <taxon>Pirellulales</taxon>
        <taxon>Pirellulaceae</taxon>
        <taxon>Stieleria</taxon>
    </lineage>
</organism>
<evidence type="ECO:0000256" key="3">
    <source>
        <dbReference type="ARBA" id="ARBA00022556"/>
    </source>
</evidence>
<keyword evidence="3" id="KW-0441">Lipid A biosynthesis</keyword>
<evidence type="ECO:0000313" key="9">
    <source>
        <dbReference type="EMBL" id="QDT09913.1"/>
    </source>
</evidence>
<dbReference type="Gene3D" id="1.20.1180.10">
    <property type="entry name" value="Udp N-acetylglucosamine O-acyltransferase, C-terminal domain"/>
    <property type="match status" value="1"/>
</dbReference>
<keyword evidence="2" id="KW-0444">Lipid biosynthesis</keyword>
<dbReference type="PANTHER" id="PTHR43480">
    <property type="entry name" value="ACYL-[ACYL-CARRIER-PROTEIN]--UDP-N-ACETYLGLUCOSAMINE O-ACYLTRANSFERASE"/>
    <property type="match status" value="1"/>
</dbReference>
<dbReference type="Gene3D" id="2.160.10.10">
    <property type="entry name" value="Hexapeptide repeat proteins"/>
    <property type="match status" value="1"/>
</dbReference>